<feature type="domain" description="Glycosyltransferase subfamily 4-like N-terminal" evidence="3">
    <location>
        <begin position="60"/>
        <end position="213"/>
    </location>
</feature>
<dbReference type="OrthoDB" id="9801609at2"/>
<evidence type="ECO:0000259" key="2">
    <source>
        <dbReference type="Pfam" id="PF00534"/>
    </source>
</evidence>
<dbReference type="Gene3D" id="3.40.50.2000">
    <property type="entry name" value="Glycogen Phosphorylase B"/>
    <property type="match status" value="2"/>
</dbReference>
<dbReference type="PANTHER" id="PTHR46401">
    <property type="entry name" value="GLYCOSYLTRANSFERASE WBBK-RELATED"/>
    <property type="match status" value="1"/>
</dbReference>
<organism evidence="4 5">
    <name type="scientific">Brumimicrobium glaciale</name>
    <dbReference type="NCBI Taxonomy" id="200475"/>
    <lineage>
        <taxon>Bacteria</taxon>
        <taxon>Pseudomonadati</taxon>
        <taxon>Bacteroidota</taxon>
        <taxon>Flavobacteriia</taxon>
        <taxon>Flavobacteriales</taxon>
        <taxon>Crocinitomicaceae</taxon>
        <taxon>Brumimicrobium</taxon>
    </lineage>
</organism>
<dbReference type="InterPro" id="IPR001296">
    <property type="entry name" value="Glyco_trans_1"/>
</dbReference>
<keyword evidence="1 4" id="KW-0808">Transferase</keyword>
<sequence>MTFRTKYQLTIHLPYLNAILQQHTGYRINRILISLPTEFMKIGVNTRFLLKNKMEGFGWYTYETMLRITQQHPEHEFIFFFDRPFDEKFIFSDNITPVIVHPPARHTILQKIWFDYSITRALKKYECDIFVSPDGYLSLRAELPQLAVIHDLNFEHNPQDVPKDVLKFFKKRFPLFAKKAARICTVSNFSKKDIMETYGISADKIDVTYNGVSPLYKVIEESIKQEIREKHTEGKPYIVFVGAIHKRKNVQRLIEAYKKLKKDEKIPHHLLLVGEPMWNSEAIELEPEMKEFIHFTGHVSINDLAEIMGSATCLAFVSYFEGFGIPLVEAMQSGVPILAGNKTSLPEIGGDAVLYCDPYSVESIQSQLHLLLSDEKLRNSLIEKGLERAKDFSWDYTARDLWLAIGKIIDN</sequence>
<name>A0A4Q4KSR9_9FLAO</name>
<gene>
    <name evidence="4" type="ORF">ERX46_01780</name>
</gene>
<comment type="caution">
    <text evidence="4">The sequence shown here is derived from an EMBL/GenBank/DDBJ whole genome shotgun (WGS) entry which is preliminary data.</text>
</comment>
<evidence type="ECO:0000259" key="3">
    <source>
        <dbReference type="Pfam" id="PF13439"/>
    </source>
</evidence>
<dbReference type="CDD" id="cd03809">
    <property type="entry name" value="GT4_MtfB-like"/>
    <property type="match status" value="1"/>
</dbReference>
<dbReference type="AlphaFoldDB" id="A0A4Q4KSR9"/>
<protein>
    <submittedName>
        <fullName evidence="4">Glycosyltransferase family 1 protein</fullName>
    </submittedName>
</protein>
<dbReference type="SUPFAM" id="SSF53756">
    <property type="entry name" value="UDP-Glycosyltransferase/glycogen phosphorylase"/>
    <property type="match status" value="1"/>
</dbReference>
<dbReference type="GO" id="GO:0016757">
    <property type="term" value="F:glycosyltransferase activity"/>
    <property type="evidence" value="ECO:0007669"/>
    <property type="project" value="InterPro"/>
</dbReference>
<dbReference type="EMBL" id="SETE01000001">
    <property type="protein sequence ID" value="RYM35749.1"/>
    <property type="molecule type" value="Genomic_DNA"/>
</dbReference>
<feature type="domain" description="Glycosyl transferase family 1" evidence="2">
    <location>
        <begin position="225"/>
        <end position="386"/>
    </location>
</feature>
<reference evidence="4 5" key="1">
    <citation type="submission" date="2019-02" db="EMBL/GenBank/DDBJ databases">
        <title>Genome sequence of the sea-ice species Brumimicrobium glaciale.</title>
        <authorList>
            <person name="Bowman J.P."/>
        </authorList>
    </citation>
    <scope>NUCLEOTIDE SEQUENCE [LARGE SCALE GENOMIC DNA]</scope>
    <source>
        <strain evidence="4 5">IC156</strain>
    </source>
</reference>
<dbReference type="InterPro" id="IPR028098">
    <property type="entry name" value="Glyco_trans_4-like_N"/>
</dbReference>
<keyword evidence="5" id="KW-1185">Reference proteome</keyword>
<dbReference type="Proteomes" id="UP000293952">
    <property type="component" value="Unassembled WGS sequence"/>
</dbReference>
<evidence type="ECO:0000256" key="1">
    <source>
        <dbReference type="ARBA" id="ARBA00022679"/>
    </source>
</evidence>
<evidence type="ECO:0000313" key="5">
    <source>
        <dbReference type="Proteomes" id="UP000293952"/>
    </source>
</evidence>
<dbReference type="Pfam" id="PF13439">
    <property type="entry name" value="Glyco_transf_4"/>
    <property type="match status" value="1"/>
</dbReference>
<proteinExistence type="predicted"/>
<evidence type="ECO:0000313" key="4">
    <source>
        <dbReference type="EMBL" id="RYM35749.1"/>
    </source>
</evidence>
<accession>A0A4Q4KSR9</accession>
<dbReference type="PANTHER" id="PTHR46401:SF2">
    <property type="entry name" value="GLYCOSYLTRANSFERASE WBBK-RELATED"/>
    <property type="match status" value="1"/>
</dbReference>
<dbReference type="Pfam" id="PF00534">
    <property type="entry name" value="Glycos_transf_1"/>
    <property type="match status" value="1"/>
</dbReference>